<dbReference type="Gene3D" id="3.40.50.2000">
    <property type="entry name" value="Glycogen Phosphorylase B"/>
    <property type="match status" value="1"/>
</dbReference>
<keyword evidence="2" id="KW-0808">Transferase</keyword>
<proteinExistence type="predicted"/>
<dbReference type="Proteomes" id="UP000184442">
    <property type="component" value="Unassembled WGS sequence"/>
</dbReference>
<dbReference type="STRING" id="1122184.SAMN02745176_00581"/>
<dbReference type="AlphaFoldDB" id="A0A1M6BXP5"/>
<gene>
    <name evidence="2" type="ORF">SAMN02745176_00581</name>
</gene>
<dbReference type="GO" id="GO:0016757">
    <property type="term" value="F:glycosyltransferase activity"/>
    <property type="evidence" value="ECO:0007669"/>
    <property type="project" value="InterPro"/>
</dbReference>
<organism evidence="2 3">
    <name type="scientific">Lutispora thermophila DSM 19022</name>
    <dbReference type="NCBI Taxonomy" id="1122184"/>
    <lineage>
        <taxon>Bacteria</taxon>
        <taxon>Bacillati</taxon>
        <taxon>Bacillota</taxon>
        <taxon>Clostridia</taxon>
        <taxon>Lutisporales</taxon>
        <taxon>Lutisporaceae</taxon>
        <taxon>Lutispora</taxon>
    </lineage>
</organism>
<accession>A0A1M6BXP5</accession>
<evidence type="ECO:0000313" key="2">
    <source>
        <dbReference type="EMBL" id="SHI53294.1"/>
    </source>
</evidence>
<dbReference type="Pfam" id="PF00534">
    <property type="entry name" value="Glycos_transf_1"/>
    <property type="match status" value="1"/>
</dbReference>
<name>A0A1M6BXP5_9FIRM</name>
<dbReference type="EMBL" id="FQZS01000004">
    <property type="protein sequence ID" value="SHI53294.1"/>
    <property type="molecule type" value="Genomic_DNA"/>
</dbReference>
<dbReference type="InterPro" id="IPR001296">
    <property type="entry name" value="Glyco_trans_1"/>
</dbReference>
<evidence type="ECO:0000313" key="3">
    <source>
        <dbReference type="Proteomes" id="UP000184442"/>
    </source>
</evidence>
<dbReference type="SUPFAM" id="SSF53756">
    <property type="entry name" value="UDP-Glycosyltransferase/glycogen phosphorylase"/>
    <property type="match status" value="1"/>
</dbReference>
<reference evidence="2 3" key="1">
    <citation type="submission" date="2016-11" db="EMBL/GenBank/DDBJ databases">
        <authorList>
            <person name="Jaros S."/>
            <person name="Januszkiewicz K."/>
            <person name="Wedrychowicz H."/>
        </authorList>
    </citation>
    <scope>NUCLEOTIDE SEQUENCE [LARGE SCALE GENOMIC DNA]</scope>
    <source>
        <strain evidence="2 3">DSM 19022</strain>
    </source>
</reference>
<protein>
    <submittedName>
        <fullName evidence="2">Glycosyl transferases group 1</fullName>
    </submittedName>
</protein>
<feature type="domain" description="Glycosyl transferase family 1" evidence="1">
    <location>
        <begin position="3"/>
        <end position="80"/>
    </location>
</feature>
<keyword evidence="3" id="KW-1185">Reference proteome</keyword>
<sequence length="86" mass="9447">MANIGTLGHSYNLTLVIDALEILKDHRIDNIKFIVMGDEPLKDKFESYSMKKNINVIFTGQLTYGKMVGMLKACDVAVNPITSGAA</sequence>
<evidence type="ECO:0000259" key="1">
    <source>
        <dbReference type="Pfam" id="PF00534"/>
    </source>
</evidence>